<keyword evidence="1" id="KW-0472">Membrane</keyword>
<dbReference type="RefSeq" id="WP_074986313.1">
    <property type="nucleotide sequence ID" value="NZ_CADFGN010000003.1"/>
</dbReference>
<protein>
    <submittedName>
        <fullName evidence="2">Uncharacterized protein</fullName>
    </submittedName>
</protein>
<evidence type="ECO:0000313" key="2">
    <source>
        <dbReference type="EMBL" id="SEK08803.1"/>
    </source>
</evidence>
<dbReference type="EMBL" id="FNZM01000017">
    <property type="protein sequence ID" value="SEK08803.1"/>
    <property type="molecule type" value="Genomic_DNA"/>
</dbReference>
<dbReference type="Proteomes" id="UP000183529">
    <property type="component" value="Unassembled WGS sequence"/>
</dbReference>
<dbReference type="AlphaFoldDB" id="A0AAQ1GKT8"/>
<feature type="transmembrane region" description="Helical" evidence="1">
    <location>
        <begin position="42"/>
        <end position="61"/>
    </location>
</feature>
<evidence type="ECO:0000256" key="1">
    <source>
        <dbReference type="SAM" id="Phobius"/>
    </source>
</evidence>
<sequence length="108" mass="11870">MDLTDWIVLLVTALMAIAFFCRRAHRRGTAAERARHLRGTRMLIQAAIALWGALLMLERAFVSPAGMPFGTSLSTHAVLGVVVVLAVAGCLWSIRGHQLLKTRRIFAC</sequence>
<comment type="caution">
    <text evidence="2">The sequence shown here is derived from an EMBL/GenBank/DDBJ whole genome shotgun (WGS) entry which is preliminary data.</text>
</comment>
<feature type="transmembrane region" description="Helical" evidence="1">
    <location>
        <begin position="73"/>
        <end position="94"/>
    </location>
</feature>
<keyword evidence="1" id="KW-0812">Transmembrane</keyword>
<keyword evidence="1" id="KW-1133">Transmembrane helix</keyword>
<organism evidence="2 3">
    <name type="scientific">Paraburkholderia tropica</name>
    <dbReference type="NCBI Taxonomy" id="92647"/>
    <lineage>
        <taxon>Bacteria</taxon>
        <taxon>Pseudomonadati</taxon>
        <taxon>Pseudomonadota</taxon>
        <taxon>Betaproteobacteria</taxon>
        <taxon>Burkholderiales</taxon>
        <taxon>Burkholderiaceae</taxon>
        <taxon>Paraburkholderia</taxon>
    </lineage>
</organism>
<feature type="transmembrane region" description="Helical" evidence="1">
    <location>
        <begin position="6"/>
        <end position="21"/>
    </location>
</feature>
<accession>A0AAQ1GKT8</accession>
<name>A0AAQ1GKT8_9BURK</name>
<proteinExistence type="predicted"/>
<gene>
    <name evidence="2" type="ORF">SAMN05216550_11730</name>
</gene>
<evidence type="ECO:0000313" key="3">
    <source>
        <dbReference type="Proteomes" id="UP000183529"/>
    </source>
</evidence>
<reference evidence="2 3" key="1">
    <citation type="submission" date="2016-10" db="EMBL/GenBank/DDBJ databases">
        <authorList>
            <person name="Varghese N."/>
            <person name="Submissions S."/>
        </authorList>
    </citation>
    <scope>NUCLEOTIDE SEQUENCE [LARGE SCALE GENOMIC DNA]</scope>
    <source>
        <strain evidence="2 3">LMG 22274</strain>
    </source>
</reference>